<feature type="compositionally biased region" description="Polar residues" evidence="1">
    <location>
        <begin position="217"/>
        <end position="233"/>
    </location>
</feature>
<evidence type="ECO:0000313" key="2">
    <source>
        <dbReference type="EMBL" id="TFK57377.1"/>
    </source>
</evidence>
<feature type="region of interest" description="Disordered" evidence="1">
    <location>
        <begin position="418"/>
        <end position="441"/>
    </location>
</feature>
<proteinExistence type="predicted"/>
<evidence type="ECO:0000256" key="1">
    <source>
        <dbReference type="SAM" id="MobiDB-lite"/>
    </source>
</evidence>
<dbReference type="AlphaFoldDB" id="A0A5C3NKE6"/>
<organism evidence="2 3">
    <name type="scientific">Heliocybe sulcata</name>
    <dbReference type="NCBI Taxonomy" id="5364"/>
    <lineage>
        <taxon>Eukaryota</taxon>
        <taxon>Fungi</taxon>
        <taxon>Dikarya</taxon>
        <taxon>Basidiomycota</taxon>
        <taxon>Agaricomycotina</taxon>
        <taxon>Agaricomycetes</taxon>
        <taxon>Gloeophyllales</taxon>
        <taxon>Gloeophyllaceae</taxon>
        <taxon>Heliocybe</taxon>
    </lineage>
</organism>
<feature type="compositionally biased region" description="Acidic residues" evidence="1">
    <location>
        <begin position="418"/>
        <end position="429"/>
    </location>
</feature>
<feature type="region of interest" description="Disordered" evidence="1">
    <location>
        <begin position="215"/>
        <end position="254"/>
    </location>
</feature>
<reference evidence="2 3" key="1">
    <citation type="journal article" date="2019" name="Nat. Ecol. Evol.">
        <title>Megaphylogeny resolves global patterns of mushroom evolution.</title>
        <authorList>
            <person name="Varga T."/>
            <person name="Krizsan K."/>
            <person name="Foldi C."/>
            <person name="Dima B."/>
            <person name="Sanchez-Garcia M."/>
            <person name="Sanchez-Ramirez S."/>
            <person name="Szollosi G.J."/>
            <person name="Szarkandi J.G."/>
            <person name="Papp V."/>
            <person name="Albert L."/>
            <person name="Andreopoulos W."/>
            <person name="Angelini C."/>
            <person name="Antonin V."/>
            <person name="Barry K.W."/>
            <person name="Bougher N.L."/>
            <person name="Buchanan P."/>
            <person name="Buyck B."/>
            <person name="Bense V."/>
            <person name="Catcheside P."/>
            <person name="Chovatia M."/>
            <person name="Cooper J."/>
            <person name="Damon W."/>
            <person name="Desjardin D."/>
            <person name="Finy P."/>
            <person name="Geml J."/>
            <person name="Haridas S."/>
            <person name="Hughes K."/>
            <person name="Justo A."/>
            <person name="Karasinski D."/>
            <person name="Kautmanova I."/>
            <person name="Kiss B."/>
            <person name="Kocsube S."/>
            <person name="Kotiranta H."/>
            <person name="LaButti K.M."/>
            <person name="Lechner B.E."/>
            <person name="Liimatainen K."/>
            <person name="Lipzen A."/>
            <person name="Lukacs Z."/>
            <person name="Mihaltcheva S."/>
            <person name="Morgado L.N."/>
            <person name="Niskanen T."/>
            <person name="Noordeloos M.E."/>
            <person name="Ohm R.A."/>
            <person name="Ortiz-Santana B."/>
            <person name="Ovrebo C."/>
            <person name="Racz N."/>
            <person name="Riley R."/>
            <person name="Savchenko A."/>
            <person name="Shiryaev A."/>
            <person name="Soop K."/>
            <person name="Spirin V."/>
            <person name="Szebenyi C."/>
            <person name="Tomsovsky M."/>
            <person name="Tulloss R.E."/>
            <person name="Uehling J."/>
            <person name="Grigoriev I.V."/>
            <person name="Vagvolgyi C."/>
            <person name="Papp T."/>
            <person name="Martin F.M."/>
            <person name="Miettinen O."/>
            <person name="Hibbett D.S."/>
            <person name="Nagy L.G."/>
        </authorList>
    </citation>
    <scope>NUCLEOTIDE SEQUENCE [LARGE SCALE GENOMIC DNA]</scope>
    <source>
        <strain evidence="2 3">OMC1185</strain>
    </source>
</reference>
<evidence type="ECO:0000313" key="3">
    <source>
        <dbReference type="Proteomes" id="UP000305948"/>
    </source>
</evidence>
<feature type="region of interest" description="Disordered" evidence="1">
    <location>
        <begin position="172"/>
        <end position="197"/>
    </location>
</feature>
<feature type="region of interest" description="Disordered" evidence="1">
    <location>
        <begin position="83"/>
        <end position="113"/>
    </location>
</feature>
<gene>
    <name evidence="2" type="ORF">OE88DRAFT_1722278</name>
</gene>
<accession>A0A5C3NKE6</accession>
<protein>
    <submittedName>
        <fullName evidence="2">Uncharacterized protein</fullName>
    </submittedName>
</protein>
<name>A0A5C3NKE6_9AGAM</name>
<feature type="compositionally biased region" description="Basic and acidic residues" evidence="1">
    <location>
        <begin position="431"/>
        <end position="441"/>
    </location>
</feature>
<sequence length="534" mass="57970">MSYNQVCLAGLDTMVLHLHTKTRSVPSTPSEEGQDMSSYLAITCGALEIKGARKASRPPLHDRTPSLNATVFSTISSNFYPQSEQLGGPNKPINATHATRPSHLPIPPHKTLPDVPVSAVSSVVEDSPISAQDILSKPLPSIPSSSSTSLARDDIIVDQDSAYEEQVLEIPPPVPSKSQEIHNEPYEIPSPEHPNSPYTPWSPPIRRRIIRKPSHVSAASHSLSPATVYSHSSAVRRDGARAPEPPELDDDASVVGAPSCMDGLKGKGKVQALKLKRSFKNLKRAVAKKVSGISKLPAKLHCHHEPVPTLSSLPSPQGSPVVLDIRALTPPLSASQVSVASYAPSAGSASLAEWLSERRRDSLERDQQDTDGQWGMTLEEYERNGSWLDIPSEEEEEDYDDDGIIDGLTEDINSPLDFTEESYCDDGASEESGRTSRVPAHERQLSAATIRRVSPSPPMLRKWQSLPSIHIHSLQPSASNETVVPDVSIPSCRGLYLDASFASSDSILVRETAYFKIEQTCPPVSNALRRFIAA</sequence>
<keyword evidence="3" id="KW-1185">Reference proteome</keyword>
<dbReference type="EMBL" id="ML213503">
    <property type="protein sequence ID" value="TFK57377.1"/>
    <property type="molecule type" value="Genomic_DNA"/>
</dbReference>
<dbReference type="Proteomes" id="UP000305948">
    <property type="component" value="Unassembled WGS sequence"/>
</dbReference>
<dbReference type="OrthoDB" id="2690983at2759"/>